<name>U7V3P3_9MICC</name>
<comment type="caution">
    <text evidence="1">The sequence shown here is derived from an EMBL/GenBank/DDBJ whole genome shotgun (WGS) entry which is preliminary data.</text>
</comment>
<evidence type="ECO:0000313" key="1">
    <source>
        <dbReference type="EMBL" id="ERT65373.1"/>
    </source>
</evidence>
<proteinExistence type="predicted"/>
<dbReference type="Proteomes" id="UP000017174">
    <property type="component" value="Unassembled WGS sequence"/>
</dbReference>
<dbReference type="HOGENOM" id="CLU_3122283_0_0_11"/>
<dbReference type="AlphaFoldDB" id="U7V3P3"/>
<organism evidence="1 2">
    <name type="scientific">Rothia aeria F0184</name>
    <dbReference type="NCBI Taxonomy" id="888019"/>
    <lineage>
        <taxon>Bacteria</taxon>
        <taxon>Bacillati</taxon>
        <taxon>Actinomycetota</taxon>
        <taxon>Actinomycetes</taxon>
        <taxon>Micrococcales</taxon>
        <taxon>Micrococcaceae</taxon>
        <taxon>Rothia</taxon>
    </lineage>
</organism>
<accession>U7V3P3</accession>
<evidence type="ECO:0000313" key="2">
    <source>
        <dbReference type="Proteomes" id="UP000017174"/>
    </source>
</evidence>
<sequence>MRQLGIGFNLDSCHGVYPSFSAVRRVPYLSKLKTLCPRKFLRGHTSHGFL</sequence>
<protein>
    <submittedName>
        <fullName evidence="1">Uncharacterized protein</fullName>
    </submittedName>
</protein>
<gene>
    <name evidence="1" type="ORF">HMPREF0742_02041</name>
</gene>
<reference evidence="1 2" key="1">
    <citation type="submission" date="2013-08" db="EMBL/GenBank/DDBJ databases">
        <authorList>
            <person name="Weinstock G."/>
            <person name="Sodergren E."/>
            <person name="Wylie T."/>
            <person name="Fulton L."/>
            <person name="Fulton R."/>
            <person name="Fronick C."/>
            <person name="O'Laughlin M."/>
            <person name="Godfrey J."/>
            <person name="Miner T."/>
            <person name="Herter B."/>
            <person name="Appelbaum E."/>
            <person name="Cordes M."/>
            <person name="Lek S."/>
            <person name="Wollam A."/>
            <person name="Pepin K.H."/>
            <person name="Palsikar V.B."/>
            <person name="Mitreva M."/>
            <person name="Wilson R.K."/>
        </authorList>
    </citation>
    <scope>NUCLEOTIDE SEQUENCE [LARGE SCALE GENOMIC DNA]</scope>
    <source>
        <strain evidence="1 2">F0184</strain>
    </source>
</reference>
<dbReference type="EMBL" id="AXZG01000054">
    <property type="protein sequence ID" value="ERT65373.1"/>
    <property type="molecule type" value="Genomic_DNA"/>
</dbReference>